<feature type="region of interest" description="Disordered" evidence="1">
    <location>
        <begin position="69"/>
        <end position="131"/>
    </location>
</feature>
<evidence type="ECO:0000256" key="1">
    <source>
        <dbReference type="SAM" id="MobiDB-lite"/>
    </source>
</evidence>
<keyword evidence="4" id="KW-1185">Reference proteome</keyword>
<gene>
    <name evidence="3" type="ORF">EAH89_17295</name>
</gene>
<comment type="caution">
    <text evidence="3">The sequence shown here is derived from an EMBL/GenBank/DDBJ whole genome shotgun (WGS) entry which is preliminary data.</text>
</comment>
<accession>A0A502FWG0</accession>
<dbReference type="AlphaFoldDB" id="A0A502FWG0"/>
<evidence type="ECO:0000313" key="3">
    <source>
        <dbReference type="EMBL" id="TPG53273.1"/>
    </source>
</evidence>
<proteinExistence type="predicted"/>
<sequence length="131" mass="14020">MWLGLLSVAFALLAALLFIDLVAALALARNSLAIGLVLTAKLPAFLLAAIAHIAADGFANTIRALRNVQVSPRQSSHSETEPQPAVQSSPVRSSLGDEQSAAERDRIMDRRMSRWMSDSLKDASTPTSPKP</sequence>
<keyword evidence="2" id="KW-0812">Transmembrane</keyword>
<protein>
    <submittedName>
        <fullName evidence="3">Uncharacterized protein</fullName>
    </submittedName>
</protein>
<keyword evidence="2" id="KW-0472">Membrane</keyword>
<feature type="compositionally biased region" description="Polar residues" evidence="1">
    <location>
        <begin position="122"/>
        <end position="131"/>
    </location>
</feature>
<reference evidence="3 4" key="1">
    <citation type="journal article" date="2019" name="Environ. Microbiol.">
        <title>Species interactions and distinct microbial communities in high Arctic permafrost affected cryosols are associated with the CH4 and CO2 gas fluxes.</title>
        <authorList>
            <person name="Altshuler I."/>
            <person name="Hamel J."/>
            <person name="Turney S."/>
            <person name="Magnuson E."/>
            <person name="Levesque R."/>
            <person name="Greer C."/>
            <person name="Whyte L.G."/>
        </authorList>
    </citation>
    <scope>NUCLEOTIDE SEQUENCE [LARGE SCALE GENOMIC DNA]</scope>
    <source>
        <strain evidence="3 4">S9.3B</strain>
    </source>
</reference>
<dbReference type="EMBL" id="RCZP01000018">
    <property type="protein sequence ID" value="TPG53273.1"/>
    <property type="molecule type" value="Genomic_DNA"/>
</dbReference>
<evidence type="ECO:0000313" key="4">
    <source>
        <dbReference type="Proteomes" id="UP000317078"/>
    </source>
</evidence>
<dbReference type="RefSeq" id="WP_140884976.1">
    <property type="nucleotide sequence ID" value="NZ_RCZP01000018.1"/>
</dbReference>
<keyword evidence="2" id="KW-1133">Transmembrane helix</keyword>
<name>A0A502FWG0_9PROT</name>
<feature type="transmembrane region" description="Helical" evidence="2">
    <location>
        <begin position="34"/>
        <end position="55"/>
    </location>
</feature>
<evidence type="ECO:0000256" key="2">
    <source>
        <dbReference type="SAM" id="Phobius"/>
    </source>
</evidence>
<organism evidence="3 4">
    <name type="scientific">Muricoccus nepalensis</name>
    <dbReference type="NCBI Taxonomy" id="1854500"/>
    <lineage>
        <taxon>Bacteria</taxon>
        <taxon>Pseudomonadati</taxon>
        <taxon>Pseudomonadota</taxon>
        <taxon>Alphaproteobacteria</taxon>
        <taxon>Acetobacterales</taxon>
        <taxon>Roseomonadaceae</taxon>
        <taxon>Muricoccus</taxon>
    </lineage>
</organism>
<dbReference type="Proteomes" id="UP000317078">
    <property type="component" value="Unassembled WGS sequence"/>
</dbReference>
<feature type="compositionally biased region" description="Basic and acidic residues" evidence="1">
    <location>
        <begin position="101"/>
        <end position="112"/>
    </location>
</feature>